<name>A0ACB8SNH8_9AGAM</name>
<evidence type="ECO:0000313" key="1">
    <source>
        <dbReference type="EMBL" id="KAI0057767.1"/>
    </source>
</evidence>
<gene>
    <name evidence="1" type="ORF">BV25DRAFT_1830850</name>
</gene>
<accession>A0ACB8SNH8</accession>
<evidence type="ECO:0000313" key="2">
    <source>
        <dbReference type="Proteomes" id="UP000814140"/>
    </source>
</evidence>
<dbReference type="Proteomes" id="UP000814140">
    <property type="component" value="Unassembled WGS sequence"/>
</dbReference>
<keyword evidence="2" id="KW-1185">Reference proteome</keyword>
<protein>
    <submittedName>
        <fullName evidence="1">Uncharacterized protein</fullName>
    </submittedName>
</protein>
<sequence length="342" mass="37278">MSVCLQREYQSALGQLDLHDAPAGHLRVEQDRLLRKYKPAVRWYDQTKKSMEPRRQPSTAPLDSDGPGGERPSCPLSSIDLPPPDLATQDPADEPAPREDEQPRHPSLPPTPTSATRPSLHPSPPRELRAKPCAQCTRGSVPCFGQDPATGACDPCTVRGQECSRTPPVPEAAAPVLGAQVARRKRGRPKRRATIESESDGDDEDYVPQPKLRRKVEEARPAKRVLRTRPAAARVRGDSPISEEDGELLYPAEEDAPAAEREAVAEVAPHVVGEEPRAMDEEEPPSTLRLDVGPRGVVLSTEQVAAVRERVCDLEGAARSALEDVIARASAMNSFLDAVHEM</sequence>
<reference evidence="1" key="2">
    <citation type="journal article" date="2022" name="New Phytol.">
        <title>Evolutionary transition to the ectomycorrhizal habit in the genomes of a hyperdiverse lineage of mushroom-forming fungi.</title>
        <authorList>
            <person name="Looney B."/>
            <person name="Miyauchi S."/>
            <person name="Morin E."/>
            <person name="Drula E."/>
            <person name="Courty P.E."/>
            <person name="Kohler A."/>
            <person name="Kuo A."/>
            <person name="LaButti K."/>
            <person name="Pangilinan J."/>
            <person name="Lipzen A."/>
            <person name="Riley R."/>
            <person name="Andreopoulos W."/>
            <person name="He G."/>
            <person name="Johnson J."/>
            <person name="Nolan M."/>
            <person name="Tritt A."/>
            <person name="Barry K.W."/>
            <person name="Grigoriev I.V."/>
            <person name="Nagy L.G."/>
            <person name="Hibbett D."/>
            <person name="Henrissat B."/>
            <person name="Matheny P.B."/>
            <person name="Labbe J."/>
            <person name="Martin F.M."/>
        </authorList>
    </citation>
    <scope>NUCLEOTIDE SEQUENCE</scope>
    <source>
        <strain evidence="1">HHB10654</strain>
    </source>
</reference>
<reference evidence="1" key="1">
    <citation type="submission" date="2021-03" db="EMBL/GenBank/DDBJ databases">
        <authorList>
            <consortium name="DOE Joint Genome Institute"/>
            <person name="Ahrendt S."/>
            <person name="Looney B.P."/>
            <person name="Miyauchi S."/>
            <person name="Morin E."/>
            <person name="Drula E."/>
            <person name="Courty P.E."/>
            <person name="Chicoki N."/>
            <person name="Fauchery L."/>
            <person name="Kohler A."/>
            <person name="Kuo A."/>
            <person name="Labutti K."/>
            <person name="Pangilinan J."/>
            <person name="Lipzen A."/>
            <person name="Riley R."/>
            <person name="Andreopoulos W."/>
            <person name="He G."/>
            <person name="Johnson J."/>
            <person name="Barry K.W."/>
            <person name="Grigoriev I.V."/>
            <person name="Nagy L."/>
            <person name="Hibbett D."/>
            <person name="Henrissat B."/>
            <person name="Matheny P.B."/>
            <person name="Labbe J."/>
            <person name="Martin F."/>
        </authorList>
    </citation>
    <scope>NUCLEOTIDE SEQUENCE</scope>
    <source>
        <strain evidence="1">HHB10654</strain>
    </source>
</reference>
<proteinExistence type="predicted"/>
<dbReference type="EMBL" id="MU277243">
    <property type="protein sequence ID" value="KAI0057767.1"/>
    <property type="molecule type" value="Genomic_DNA"/>
</dbReference>
<organism evidence="1 2">
    <name type="scientific">Artomyces pyxidatus</name>
    <dbReference type="NCBI Taxonomy" id="48021"/>
    <lineage>
        <taxon>Eukaryota</taxon>
        <taxon>Fungi</taxon>
        <taxon>Dikarya</taxon>
        <taxon>Basidiomycota</taxon>
        <taxon>Agaricomycotina</taxon>
        <taxon>Agaricomycetes</taxon>
        <taxon>Russulales</taxon>
        <taxon>Auriscalpiaceae</taxon>
        <taxon>Artomyces</taxon>
    </lineage>
</organism>
<comment type="caution">
    <text evidence="1">The sequence shown here is derived from an EMBL/GenBank/DDBJ whole genome shotgun (WGS) entry which is preliminary data.</text>
</comment>